<sequence length="180" mass="19653">MKKIKIGPGEHFVTRDPSHLIITVLGSCIAACIRDPVAGAGGMNHFMLPQSDTGNWGDASESMRYGNFAMERLINDILQLGGVRRRLEVKLFGGGLMMADHAAIGCKNADFAEAYLRAENMSVAACDLRGLHARRVEYLPLTGKVMMLQIESANSKVARLEQGFARSIRKTPTGSIELFD</sequence>
<keyword evidence="1 3" id="KW-0145">Chemotaxis</keyword>
<dbReference type="PROSITE" id="PS51257">
    <property type="entry name" value="PROKAR_LIPOPROTEIN"/>
    <property type="match status" value="1"/>
</dbReference>
<comment type="catalytic activity">
    <reaction evidence="3">
        <text>L-glutaminyl-[protein] + H2O = L-glutamyl-[protein] + NH4(+)</text>
        <dbReference type="Rhea" id="RHEA:16441"/>
        <dbReference type="Rhea" id="RHEA-COMP:10207"/>
        <dbReference type="Rhea" id="RHEA-COMP:10208"/>
        <dbReference type="ChEBI" id="CHEBI:15377"/>
        <dbReference type="ChEBI" id="CHEBI:28938"/>
        <dbReference type="ChEBI" id="CHEBI:29973"/>
        <dbReference type="ChEBI" id="CHEBI:30011"/>
        <dbReference type="EC" id="3.5.1.44"/>
    </reaction>
</comment>
<dbReference type="GO" id="GO:0006935">
    <property type="term" value="P:chemotaxis"/>
    <property type="evidence" value="ECO:0007669"/>
    <property type="project" value="UniProtKB-UniRule"/>
</dbReference>
<evidence type="ECO:0000256" key="2">
    <source>
        <dbReference type="ARBA" id="ARBA00022801"/>
    </source>
</evidence>
<dbReference type="InterPro" id="IPR011324">
    <property type="entry name" value="Cytotoxic_necrot_fac-like_cat"/>
</dbReference>
<dbReference type="GO" id="GO:0050568">
    <property type="term" value="F:protein-glutamine glutaminase activity"/>
    <property type="evidence" value="ECO:0007669"/>
    <property type="project" value="UniProtKB-UniRule"/>
</dbReference>
<organism evidence="4 5">
    <name type="scientific">Lichenicoccus roseus</name>
    <dbReference type="NCBI Taxonomy" id="2683649"/>
    <lineage>
        <taxon>Bacteria</taxon>
        <taxon>Pseudomonadati</taxon>
        <taxon>Pseudomonadota</taxon>
        <taxon>Alphaproteobacteria</taxon>
        <taxon>Acetobacterales</taxon>
        <taxon>Acetobacteraceae</taxon>
        <taxon>Lichenicoccus</taxon>
    </lineage>
</organism>
<keyword evidence="2 3" id="KW-0378">Hydrolase</keyword>
<dbReference type="SUPFAM" id="SSF64438">
    <property type="entry name" value="CNF1/YfiH-like putative cysteine hydrolases"/>
    <property type="match status" value="1"/>
</dbReference>
<dbReference type="AlphaFoldDB" id="A0A5R9J4G8"/>
<dbReference type="RefSeq" id="WP_138325914.1">
    <property type="nucleotide sequence ID" value="NZ_VCDI01000003.1"/>
</dbReference>
<dbReference type="PANTHER" id="PTHR35147">
    <property type="entry name" value="CHEMORECEPTOR GLUTAMINE DEAMIDASE CHED-RELATED"/>
    <property type="match status" value="1"/>
</dbReference>
<dbReference type="HAMAP" id="MF_01440">
    <property type="entry name" value="CheD"/>
    <property type="match status" value="1"/>
</dbReference>
<evidence type="ECO:0000313" key="4">
    <source>
        <dbReference type="EMBL" id="TLU72452.1"/>
    </source>
</evidence>
<comment type="function">
    <text evidence="3">Probably deamidates glutamine residues to glutamate on methyl-accepting chemotaxis receptors (MCPs), playing an important role in chemotaxis.</text>
</comment>
<dbReference type="EMBL" id="VCDI01000003">
    <property type="protein sequence ID" value="TLU72452.1"/>
    <property type="molecule type" value="Genomic_DNA"/>
</dbReference>
<evidence type="ECO:0000256" key="3">
    <source>
        <dbReference type="HAMAP-Rule" id="MF_01440"/>
    </source>
</evidence>
<accession>A0A5R9J4G8</accession>
<dbReference type="Proteomes" id="UP000305654">
    <property type="component" value="Unassembled WGS sequence"/>
</dbReference>
<name>A0A5R9J4G8_9PROT</name>
<dbReference type="EC" id="3.5.1.44" evidence="3"/>
<dbReference type="InterPro" id="IPR038592">
    <property type="entry name" value="CheD-like_sf"/>
</dbReference>
<gene>
    <name evidence="3" type="primary">cheD</name>
    <name evidence="4" type="ORF">FE263_10305</name>
</gene>
<comment type="similarity">
    <text evidence="3">Belongs to the CheD family.</text>
</comment>
<evidence type="ECO:0000256" key="1">
    <source>
        <dbReference type="ARBA" id="ARBA00022500"/>
    </source>
</evidence>
<dbReference type="InterPro" id="IPR005659">
    <property type="entry name" value="Chemorcpt_Glu_NH3ase_CheD"/>
</dbReference>
<dbReference type="Pfam" id="PF03975">
    <property type="entry name" value="CheD"/>
    <property type="match status" value="1"/>
</dbReference>
<keyword evidence="4" id="KW-0675">Receptor</keyword>
<dbReference type="PANTHER" id="PTHR35147:SF2">
    <property type="entry name" value="CHEMORECEPTOR GLUTAMINE DEAMIDASE CHED-RELATED"/>
    <property type="match status" value="1"/>
</dbReference>
<comment type="caution">
    <text evidence="4">The sequence shown here is derived from an EMBL/GenBank/DDBJ whole genome shotgun (WGS) entry which is preliminary data.</text>
</comment>
<dbReference type="OrthoDB" id="9807202at2"/>
<reference evidence="4 5" key="1">
    <citation type="submission" date="2019-05" db="EMBL/GenBank/DDBJ databases">
        <authorList>
            <person name="Pankratov T."/>
            <person name="Grouzdev D."/>
        </authorList>
    </citation>
    <scope>NUCLEOTIDE SEQUENCE [LARGE SCALE GENOMIC DNA]</scope>
    <source>
        <strain evidence="4 5">KEBCLARHB70R</strain>
    </source>
</reference>
<dbReference type="CDD" id="cd16352">
    <property type="entry name" value="CheD"/>
    <property type="match status" value="1"/>
</dbReference>
<dbReference type="Gene3D" id="3.30.1330.200">
    <property type="match status" value="1"/>
</dbReference>
<keyword evidence="5" id="KW-1185">Reference proteome</keyword>
<protein>
    <recommendedName>
        <fullName evidence="3">Probable chemoreceptor glutamine deamidase CheD</fullName>
        <ecNumber evidence="3">3.5.1.44</ecNumber>
    </recommendedName>
</protein>
<evidence type="ECO:0000313" key="5">
    <source>
        <dbReference type="Proteomes" id="UP000305654"/>
    </source>
</evidence>
<proteinExistence type="inferred from homology"/>